<reference evidence="1 2" key="1">
    <citation type="journal article" date="2015" name="Appl. Environ. Microbiol.">
        <title>Nanoarchaeota, Their Sulfolobales Host, and Nanoarchaeota Virus Distribution across Yellowstone National Park Hot Springs.</title>
        <authorList>
            <person name="Munson-McGee J.H."/>
            <person name="Field E.K."/>
            <person name="Bateson M."/>
            <person name="Rooney C."/>
            <person name="Stepanauskas R."/>
            <person name="Young M.J."/>
        </authorList>
    </citation>
    <scope>NUCLEOTIDE SEQUENCE [LARGE SCALE GENOMIC DNA]</scope>
    <source>
        <strain evidence="1">SCGC AC-742_N10</strain>
    </source>
</reference>
<name>A0A2T9X3R2_9CREN</name>
<protein>
    <submittedName>
        <fullName evidence="1">Uncharacterized protein</fullName>
    </submittedName>
</protein>
<evidence type="ECO:0000313" key="1">
    <source>
        <dbReference type="EMBL" id="PVU74709.1"/>
    </source>
</evidence>
<dbReference type="Proteomes" id="UP000245638">
    <property type="component" value="Unassembled WGS sequence"/>
</dbReference>
<gene>
    <name evidence="1" type="ORF">DDW13_06405</name>
</gene>
<organism evidence="1 2">
    <name type="scientific">Acidianus hospitalis</name>
    <dbReference type="NCBI Taxonomy" id="563177"/>
    <lineage>
        <taxon>Archaea</taxon>
        <taxon>Thermoproteota</taxon>
        <taxon>Thermoprotei</taxon>
        <taxon>Sulfolobales</taxon>
        <taxon>Sulfolobaceae</taxon>
        <taxon>Acidianus</taxon>
    </lineage>
</organism>
<comment type="caution">
    <text evidence="1">The sequence shown here is derived from an EMBL/GenBank/DDBJ whole genome shotgun (WGS) entry which is preliminary data.</text>
</comment>
<proteinExistence type="predicted"/>
<evidence type="ECO:0000313" key="2">
    <source>
        <dbReference type="Proteomes" id="UP000245638"/>
    </source>
</evidence>
<accession>A0A2T9X3R2</accession>
<sequence>MKRWLLSFLVLLLLMPVSFAECNAHYRIIGGGGGPPYSPYSFSKAFSTSGVETEPGCTLSTDSWWSRYCKMQSEDPL</sequence>
<dbReference type="AlphaFoldDB" id="A0A2T9X3R2"/>
<dbReference type="EMBL" id="QEFD01000189">
    <property type="protein sequence ID" value="PVU74709.1"/>
    <property type="molecule type" value="Genomic_DNA"/>
</dbReference>